<proteinExistence type="predicted"/>
<dbReference type="Proteomes" id="UP000054843">
    <property type="component" value="Unassembled WGS sequence"/>
</dbReference>
<reference evidence="1 2" key="1">
    <citation type="submission" date="2015-01" db="EMBL/GenBank/DDBJ databases">
        <title>Evolution of Trichinella species and genotypes.</title>
        <authorList>
            <person name="Korhonen P.K."/>
            <person name="Edoardo P."/>
            <person name="Giuseppe L.R."/>
            <person name="Gasser R.B."/>
        </authorList>
    </citation>
    <scope>NUCLEOTIDE SEQUENCE [LARGE SCALE GENOMIC DNA]</scope>
    <source>
        <strain evidence="1">ISS1980</strain>
    </source>
</reference>
<dbReference type="EMBL" id="JYDO01000054">
    <property type="protein sequence ID" value="KRZ74145.1"/>
    <property type="molecule type" value="Genomic_DNA"/>
</dbReference>
<dbReference type="OrthoDB" id="10419059at2759"/>
<evidence type="ECO:0000313" key="2">
    <source>
        <dbReference type="Proteomes" id="UP000054843"/>
    </source>
</evidence>
<evidence type="ECO:0000313" key="1">
    <source>
        <dbReference type="EMBL" id="KRZ74145.1"/>
    </source>
</evidence>
<name>A0A0V1MQR2_9BILA</name>
<gene>
    <name evidence="1" type="ORF">T10_12405</name>
</gene>
<organism evidence="1 2">
    <name type="scientific">Trichinella papuae</name>
    <dbReference type="NCBI Taxonomy" id="268474"/>
    <lineage>
        <taxon>Eukaryota</taxon>
        <taxon>Metazoa</taxon>
        <taxon>Ecdysozoa</taxon>
        <taxon>Nematoda</taxon>
        <taxon>Enoplea</taxon>
        <taxon>Dorylaimia</taxon>
        <taxon>Trichinellida</taxon>
        <taxon>Trichinellidae</taxon>
        <taxon>Trichinella</taxon>
    </lineage>
</organism>
<sequence>MNNAVFWALRKLQKSLLCNTVTVVPCTSGKGHAILVQFETWKLIFVDKKGGNRTVDLISLAINKQNFESHLLICLRIVKEILLTKEKSITVCGLLVYEEHLIAYVYHKKNFTLFSTDVCNFSVTEEVFLIHVNKECNSEELTSLLEQFERCNIISDEYKSDHLTVEILSENK</sequence>
<accession>A0A0V1MQR2</accession>
<protein>
    <submittedName>
        <fullName evidence="1">Uncharacterized protein</fullName>
    </submittedName>
</protein>
<dbReference type="AlphaFoldDB" id="A0A0V1MQR2"/>
<keyword evidence="2" id="KW-1185">Reference proteome</keyword>
<comment type="caution">
    <text evidence="1">The sequence shown here is derived from an EMBL/GenBank/DDBJ whole genome shotgun (WGS) entry which is preliminary data.</text>
</comment>